<keyword evidence="4" id="KW-1185">Reference proteome</keyword>
<dbReference type="InterPro" id="IPR003615">
    <property type="entry name" value="HNH_nuc"/>
</dbReference>
<evidence type="ECO:0000313" key="4">
    <source>
        <dbReference type="Proteomes" id="UP000077926"/>
    </source>
</evidence>
<dbReference type="OrthoDB" id="9802901at2"/>
<accession>A0A1B3XPJ2</accession>
<protein>
    <recommendedName>
        <fullName evidence="2">HNH nuclease domain-containing protein</fullName>
    </recommendedName>
</protein>
<dbReference type="STRING" id="264697.ABE28_012350"/>
<feature type="compositionally biased region" description="Basic and acidic residues" evidence="1">
    <location>
        <begin position="46"/>
        <end position="58"/>
    </location>
</feature>
<dbReference type="RefSeq" id="WP_064464862.1">
    <property type="nucleotide sequence ID" value="NZ_CP017080.1"/>
</dbReference>
<feature type="domain" description="HNH nuclease" evidence="2">
    <location>
        <begin position="20"/>
        <end position="56"/>
    </location>
</feature>
<evidence type="ECO:0000313" key="3">
    <source>
        <dbReference type="EMBL" id="AOH55141.1"/>
    </source>
</evidence>
<dbReference type="AlphaFoldDB" id="A0A1B3XPJ2"/>
<proteinExistence type="predicted"/>
<name>A0A1B3XPJ2_9BACI</name>
<dbReference type="Proteomes" id="UP000077926">
    <property type="component" value="Chromosome"/>
</dbReference>
<feature type="compositionally biased region" description="Polar residues" evidence="1">
    <location>
        <begin position="35"/>
        <end position="44"/>
    </location>
</feature>
<evidence type="ECO:0000259" key="2">
    <source>
        <dbReference type="Pfam" id="PF13395"/>
    </source>
</evidence>
<dbReference type="EMBL" id="CP017080">
    <property type="protein sequence ID" value="AOH55141.1"/>
    <property type="molecule type" value="Genomic_DNA"/>
</dbReference>
<organism evidence="3 4">
    <name type="scientific">Peribacillus muralis</name>
    <dbReference type="NCBI Taxonomy" id="264697"/>
    <lineage>
        <taxon>Bacteria</taxon>
        <taxon>Bacillati</taxon>
        <taxon>Bacillota</taxon>
        <taxon>Bacilli</taxon>
        <taxon>Bacillales</taxon>
        <taxon>Bacillaceae</taxon>
        <taxon>Peribacillus</taxon>
    </lineage>
</organism>
<reference evidence="3 4" key="1">
    <citation type="submission" date="2016-08" db="EMBL/GenBank/DDBJ databases">
        <title>Complete genome sequence of Bacillus muralis G25-68, a strain with toxicity to nematodes.</title>
        <authorList>
            <person name="Zheng Z."/>
        </authorList>
    </citation>
    <scope>NUCLEOTIDE SEQUENCE [LARGE SCALE GENOMIC DNA]</scope>
    <source>
        <strain evidence="3 4">G25-68</strain>
    </source>
</reference>
<dbReference type="Pfam" id="PF13395">
    <property type="entry name" value="HNH_4"/>
    <property type="match status" value="1"/>
</dbReference>
<dbReference type="Gene3D" id="1.10.30.50">
    <property type="match status" value="1"/>
</dbReference>
<gene>
    <name evidence="3" type="ORF">ABE28_012350</name>
</gene>
<feature type="region of interest" description="Disordered" evidence="1">
    <location>
        <begin position="1"/>
        <end position="66"/>
    </location>
</feature>
<dbReference type="KEGG" id="bmur:ABE28_012350"/>
<sequence length="66" mass="7690">MSGQLCYKAKKSKKGVKPNSNEYQIDHVFPKKKGGTNSFKNAQVLTRKENRDKSDKIESKKRRNKY</sequence>
<evidence type="ECO:0000256" key="1">
    <source>
        <dbReference type="SAM" id="MobiDB-lite"/>
    </source>
</evidence>